<evidence type="ECO:0000313" key="10">
    <source>
        <dbReference type="Proteomes" id="UP001637996"/>
    </source>
</evidence>
<keyword evidence="2 9" id="KW-0808">Transferase</keyword>
<evidence type="ECO:0000256" key="6">
    <source>
        <dbReference type="ARBA" id="ARBA00034754"/>
    </source>
</evidence>
<dbReference type="InterPro" id="IPR048466">
    <property type="entry name" value="DNA_pol3_delta-like_C"/>
</dbReference>
<dbReference type="PANTHER" id="PTHR34388:SF1">
    <property type="entry name" value="DNA POLYMERASE III SUBUNIT DELTA"/>
    <property type="match status" value="1"/>
</dbReference>
<comment type="similarity">
    <text evidence="6">Belongs to the DNA polymerase HolA subunit family.</text>
</comment>
<sequence length="338" mass="39662">MNFKEFMNLLIDDKTSGVYLFDSKEEFLNDTIIEEVRNKVNIPDFNLVEIKGSKDVELIKTSYETYPVMEDKKFIIWRNIDLSKNSIKEYESTLEVLSNDFKSFPDFSTLLIFSDNPPFKGKFYKNIAKNGEIVEINRLNQKELESFIGKRFVRNGKKIQRSLVVEIVNRFSYLNKDSEIDLYQIVNVVDKIIANSSEEIVKSQDVFDQLDEVLSINIFNLTDAMSAKNPKEATSIYLKMARANEDLFMIYHMIIRQIRNLIGVKSLYINGYNDTFMMKNLGIGAYELKKIKNYSRNFSLPELFDIHSRIFDMEYRQKSVDFDMELELLLLIREISAK</sequence>
<keyword evidence="4" id="KW-0235">DNA replication</keyword>
<dbReference type="Gene3D" id="1.20.272.10">
    <property type="match status" value="1"/>
</dbReference>
<accession>A0ABW9M7V1</accession>
<evidence type="ECO:0000259" key="8">
    <source>
        <dbReference type="Pfam" id="PF21694"/>
    </source>
</evidence>
<name>A0ABW9M7V1_9FIRM</name>
<evidence type="ECO:0000256" key="3">
    <source>
        <dbReference type="ARBA" id="ARBA00022695"/>
    </source>
</evidence>
<dbReference type="InterPro" id="IPR005790">
    <property type="entry name" value="DNA_polIII_delta"/>
</dbReference>
<dbReference type="EMBL" id="JBGMEI010000002">
    <property type="protein sequence ID" value="MFO3664948.1"/>
    <property type="molecule type" value="Genomic_DNA"/>
</dbReference>
<proteinExistence type="inferred from homology"/>
<dbReference type="SUPFAM" id="SSF48019">
    <property type="entry name" value="post-AAA+ oligomerization domain-like"/>
    <property type="match status" value="1"/>
</dbReference>
<keyword evidence="10" id="KW-1185">Reference proteome</keyword>
<dbReference type="Gene3D" id="3.40.50.300">
    <property type="entry name" value="P-loop containing nucleotide triphosphate hydrolases"/>
    <property type="match status" value="1"/>
</dbReference>
<dbReference type="InterPro" id="IPR008921">
    <property type="entry name" value="DNA_pol3_clamp-load_cplx_C"/>
</dbReference>
<dbReference type="RefSeq" id="WP_410030691.1">
    <property type="nucleotide sequence ID" value="NZ_JBGMEI010000002.1"/>
</dbReference>
<comment type="catalytic activity">
    <reaction evidence="7">
        <text>DNA(n) + a 2'-deoxyribonucleoside 5'-triphosphate = DNA(n+1) + diphosphate</text>
        <dbReference type="Rhea" id="RHEA:22508"/>
        <dbReference type="Rhea" id="RHEA-COMP:17339"/>
        <dbReference type="Rhea" id="RHEA-COMP:17340"/>
        <dbReference type="ChEBI" id="CHEBI:33019"/>
        <dbReference type="ChEBI" id="CHEBI:61560"/>
        <dbReference type="ChEBI" id="CHEBI:173112"/>
        <dbReference type="EC" id="2.7.7.7"/>
    </reaction>
</comment>
<protein>
    <recommendedName>
        <fullName evidence="1">DNA-directed DNA polymerase</fullName>
        <ecNumber evidence="1">2.7.7.7</ecNumber>
    </recommendedName>
</protein>
<organism evidence="9 10">
    <name type="scientific">Anaerococcus martiniensis</name>
    <dbReference type="NCBI Taxonomy" id="3115615"/>
    <lineage>
        <taxon>Bacteria</taxon>
        <taxon>Bacillati</taxon>
        <taxon>Bacillota</taxon>
        <taxon>Tissierellia</taxon>
        <taxon>Tissierellales</taxon>
        <taxon>Peptoniphilaceae</taxon>
        <taxon>Anaerococcus</taxon>
    </lineage>
</organism>
<evidence type="ECO:0000256" key="7">
    <source>
        <dbReference type="ARBA" id="ARBA00049244"/>
    </source>
</evidence>
<reference evidence="9 10" key="1">
    <citation type="journal article" date="2025" name="Anaerobe">
        <title>Description of Anaerococcus kampingiae sp. nov., Anaerococcus groningensis sp. nov., Anaerococcus martiniensis sp. nov., and Anaerococcus cruorum sp. nov., isolated from human clinical specimens.</title>
        <authorList>
            <person name="Boiten K.E."/>
            <person name="Meijer J."/>
            <person name="van Wezel E.M."/>
            <person name="Veloo A.C.M."/>
        </authorList>
    </citation>
    <scope>NUCLEOTIDE SEQUENCE [LARGE SCALE GENOMIC DNA]</scope>
    <source>
        <strain evidence="9 10">ENR0831</strain>
    </source>
</reference>
<dbReference type="InterPro" id="IPR027417">
    <property type="entry name" value="P-loop_NTPase"/>
</dbReference>
<evidence type="ECO:0000256" key="5">
    <source>
        <dbReference type="ARBA" id="ARBA00022932"/>
    </source>
</evidence>
<dbReference type="PANTHER" id="PTHR34388">
    <property type="entry name" value="DNA POLYMERASE III SUBUNIT DELTA"/>
    <property type="match status" value="1"/>
</dbReference>
<dbReference type="NCBIfam" id="TIGR01128">
    <property type="entry name" value="holA"/>
    <property type="match status" value="1"/>
</dbReference>
<evidence type="ECO:0000256" key="2">
    <source>
        <dbReference type="ARBA" id="ARBA00022679"/>
    </source>
</evidence>
<evidence type="ECO:0000256" key="1">
    <source>
        <dbReference type="ARBA" id="ARBA00012417"/>
    </source>
</evidence>
<keyword evidence="3 9" id="KW-0548">Nucleotidyltransferase</keyword>
<dbReference type="GO" id="GO:0003887">
    <property type="term" value="F:DNA-directed DNA polymerase activity"/>
    <property type="evidence" value="ECO:0007669"/>
    <property type="project" value="UniProtKB-EC"/>
</dbReference>
<gene>
    <name evidence="9" type="primary">holA</name>
    <name evidence="9" type="ORF">ACCQ41_01580</name>
</gene>
<keyword evidence="5" id="KW-0239">DNA-directed DNA polymerase</keyword>
<feature type="domain" description="DNA polymerase III delta subunit-like C-terminal" evidence="8">
    <location>
        <begin position="217"/>
        <end position="332"/>
    </location>
</feature>
<evidence type="ECO:0000313" key="9">
    <source>
        <dbReference type="EMBL" id="MFO3664948.1"/>
    </source>
</evidence>
<dbReference type="Proteomes" id="UP001637996">
    <property type="component" value="Unassembled WGS sequence"/>
</dbReference>
<comment type="caution">
    <text evidence="9">The sequence shown here is derived from an EMBL/GenBank/DDBJ whole genome shotgun (WGS) entry which is preliminary data.</text>
</comment>
<dbReference type="EC" id="2.7.7.7" evidence="1"/>
<dbReference type="Pfam" id="PF21694">
    <property type="entry name" value="DNA_pol3_delta_C"/>
    <property type="match status" value="1"/>
</dbReference>
<evidence type="ECO:0000256" key="4">
    <source>
        <dbReference type="ARBA" id="ARBA00022705"/>
    </source>
</evidence>